<reference evidence="1" key="1">
    <citation type="submission" date="2025-05" db="EMBL/GenBank/DDBJ databases">
        <title>FDA Reference Genome datasets for Cronobacter.</title>
        <authorList>
            <person name="Gopinath G.R."/>
        </authorList>
    </citation>
    <scope>NUCLEOTIDE SEQUENCE</scope>
    <source>
        <strain evidence="1">MOD1-Sh41s</strain>
    </source>
</reference>
<evidence type="ECO:0000313" key="1">
    <source>
        <dbReference type="EMBL" id="XSF52637.1"/>
    </source>
</evidence>
<organism evidence="1 2">
    <name type="scientific">Cronobacter turicensis</name>
    <dbReference type="NCBI Taxonomy" id="413502"/>
    <lineage>
        <taxon>Bacteria</taxon>
        <taxon>Pseudomonadati</taxon>
        <taxon>Pseudomonadota</taxon>
        <taxon>Gammaproteobacteria</taxon>
        <taxon>Enterobacterales</taxon>
        <taxon>Enterobacteriaceae</taxon>
        <taxon>Cronobacter</taxon>
    </lineage>
</organism>
<gene>
    <name evidence="1" type="primary">dauA</name>
    <name evidence="1" type="ORF">BS411_011620</name>
</gene>
<accession>A0ACD5IMT6</accession>
<dbReference type="EMBL" id="CP187984">
    <property type="protein sequence ID" value="XSF52637.1"/>
    <property type="molecule type" value="Genomic_DNA"/>
</dbReference>
<evidence type="ECO:0000313" key="2">
    <source>
        <dbReference type="Proteomes" id="UP000244623"/>
    </source>
</evidence>
<protein>
    <submittedName>
        <fullName evidence="1">C4-dicarboxylic acid transporter DauA</fullName>
    </submittedName>
</protein>
<dbReference type="Proteomes" id="UP000244623">
    <property type="component" value="Chromosome"/>
</dbReference>
<sequence>MNIVNTQYLSQILPFRALVDACWREKYTVSRLSRDLIAGITVGIIAIPLAMALAIGSGVPPQYGLYTSAIAGIVIALSGGSRYSVSGPTAAFVVILYPVAQQFGLSGLLVATLLSGVFLVLFGLARFGRLIEYIPLPVTLGFTSGIGITIATMQIKDFFGLEIAHMPEHYLPKVAALAVALPGLNPGDAAIGIVTLGMLIIWPRLGIRLPGHLPALLAGCAVMGIIHLLGGNVATIGSRFHYLLADGTQGSGIPPLLPQLVLPWDLPGSSFTLSLDALRALLPAAFSMAVLGAIESLLCAVVLDGMTGTRHNANSELIGQGLGNLVAPFFGGITATAAIARSAANVRAGATSPVAAVFHALLVLLALLALAPLLSWLPLSAMAALLLMVAWNMSEAHKVIGLLRRAPKDDIVVMLICMSLTVLFDMVIAISVGVVLASLLFMRRVARMTRLAPLNVAVPDDVLAVRVTGPLFFAAAEGVFTPLLAQAAGKRVIVMQWDAVPVLDAGGLDALQRFIERLPEGCELRICHLEFQPLRTLARAGVQPIPGRLAFFPDRDAALAAP</sequence>
<name>A0ACD5IMT6_9ENTR</name>
<proteinExistence type="predicted"/>